<dbReference type="SUPFAM" id="SSF46689">
    <property type="entry name" value="Homeodomain-like"/>
    <property type="match status" value="1"/>
</dbReference>
<feature type="compositionally biased region" description="Polar residues" evidence="10">
    <location>
        <begin position="1"/>
        <end position="18"/>
    </location>
</feature>
<keyword evidence="6" id="KW-0804">Transcription</keyword>
<feature type="domain" description="Homeobox" evidence="11">
    <location>
        <begin position="314"/>
        <end position="377"/>
    </location>
</feature>
<evidence type="ECO:0000256" key="4">
    <source>
        <dbReference type="ARBA" id="ARBA00023125"/>
    </source>
</evidence>
<dbReference type="InterPro" id="IPR009057">
    <property type="entry name" value="Homeodomain-like_sf"/>
</dbReference>
<dbReference type="PANTHER" id="PTHR11850">
    <property type="entry name" value="HOMEOBOX PROTEIN TRANSCRIPTION FACTORS"/>
    <property type="match status" value="1"/>
</dbReference>
<name>A0AAW1J8C7_SAPOF</name>
<evidence type="ECO:0000313" key="12">
    <source>
        <dbReference type="EMBL" id="KAK9699222.1"/>
    </source>
</evidence>
<sequence length="623" mass="68686">MSQQYYVTHQNTTTQSHLADSDHHNNNNNLHTLLLMNNPNLVPHFDHHHQQSSNNNNIIFVNSSTAAAYAQPPPPPYPHHNVTLYGYPQEEARDSSRARQGLSLSLSSQNPGGGGGGGGGAVVSVFGSKYLRVAQELLEEVVNVGDTLTGGSNHDHSPKKGKGVFDTPSGGGDSGGGGGGDGGGGGGGGLLCTSERHEIQMKKAKLVTMLDEAEQRYKQYNHQMQIVIESFERAAGIGSAKTYTALALKTISKQFRCLKDAIQGQIRAANKSLGEDEGGSGSSAGKIQGSRLKFIDHQIRQQRALQQLGMIQNHNAWRPQRGLPERSVSVLRAWLFEHFLHPYPKDSDKILLAKQTGLTRSQVSNWFINARVRLWKPMIEEMYNEELKEHEQINSEDKENSNEDDIDRVSNPILEHEKINNSEIQIKSVKLDQHNNVNNSSSFVSIQTRPDPNYQPGFTLTGSLEMGAVSQGSPKRQRGNQLVSNNGGEILIKFGDEKQEMRDNNNNNNNNGFHSSINSEGMNFIGGELGSYPNMGDLGRFETEDFSTRFLQGNNNNNNNGGISLSLGLPPSCDNHHQQHFNDLSSTTHHHHHPFMSSPTQNIQFRRGNDFAAQLLPDFVALR</sequence>
<proteinExistence type="inferred from homology"/>
<reference evidence="12 13" key="1">
    <citation type="submission" date="2024-03" db="EMBL/GenBank/DDBJ databases">
        <title>WGS assembly of Saponaria officinalis var. Norfolk2.</title>
        <authorList>
            <person name="Jenkins J."/>
            <person name="Shu S."/>
            <person name="Grimwood J."/>
            <person name="Barry K."/>
            <person name="Goodstein D."/>
            <person name="Schmutz J."/>
            <person name="Leebens-Mack J."/>
            <person name="Osbourn A."/>
        </authorList>
    </citation>
    <scope>NUCLEOTIDE SEQUENCE [LARGE SCALE GENOMIC DNA]</scope>
    <source>
        <strain evidence="13">cv. Norfolk2</strain>
        <strain evidence="12">JIC</strain>
        <tissue evidence="12">Leaf</tissue>
    </source>
</reference>
<evidence type="ECO:0000256" key="8">
    <source>
        <dbReference type="PROSITE-ProRule" id="PRU00108"/>
    </source>
</evidence>
<evidence type="ECO:0000256" key="2">
    <source>
        <dbReference type="ARBA" id="ARBA00006454"/>
    </source>
</evidence>
<dbReference type="EMBL" id="JBDFQZ010000008">
    <property type="protein sequence ID" value="KAK9699220.1"/>
    <property type="molecule type" value="Genomic_DNA"/>
</dbReference>
<dbReference type="GO" id="GO:0005634">
    <property type="term" value="C:nucleus"/>
    <property type="evidence" value="ECO:0007669"/>
    <property type="project" value="UniProtKB-SubCell"/>
</dbReference>
<comment type="caution">
    <text evidence="12">The sequence shown here is derived from an EMBL/GenBank/DDBJ whole genome shotgun (WGS) entry which is preliminary data.</text>
</comment>
<organism evidence="12 13">
    <name type="scientific">Saponaria officinalis</name>
    <name type="common">Common soapwort</name>
    <name type="synonym">Lychnis saponaria</name>
    <dbReference type="NCBI Taxonomy" id="3572"/>
    <lineage>
        <taxon>Eukaryota</taxon>
        <taxon>Viridiplantae</taxon>
        <taxon>Streptophyta</taxon>
        <taxon>Embryophyta</taxon>
        <taxon>Tracheophyta</taxon>
        <taxon>Spermatophyta</taxon>
        <taxon>Magnoliopsida</taxon>
        <taxon>eudicotyledons</taxon>
        <taxon>Gunneridae</taxon>
        <taxon>Pentapetalae</taxon>
        <taxon>Caryophyllales</taxon>
        <taxon>Caryophyllaceae</taxon>
        <taxon>Caryophylleae</taxon>
        <taxon>Saponaria</taxon>
    </lineage>
</organism>
<comment type="similarity">
    <text evidence="2">Belongs to the TALE/BELL homeobox family.</text>
</comment>
<evidence type="ECO:0000256" key="1">
    <source>
        <dbReference type="ARBA" id="ARBA00004123"/>
    </source>
</evidence>
<evidence type="ECO:0000256" key="6">
    <source>
        <dbReference type="ARBA" id="ARBA00023163"/>
    </source>
</evidence>
<keyword evidence="5 8" id="KW-0371">Homeobox</keyword>
<dbReference type="Pfam" id="PF07526">
    <property type="entry name" value="POX"/>
    <property type="match status" value="1"/>
</dbReference>
<evidence type="ECO:0000256" key="7">
    <source>
        <dbReference type="ARBA" id="ARBA00023242"/>
    </source>
</evidence>
<dbReference type="SMART" id="SM00389">
    <property type="entry name" value="HOX"/>
    <property type="match status" value="1"/>
</dbReference>
<feature type="coiled-coil region" evidence="9">
    <location>
        <begin position="196"/>
        <end position="230"/>
    </location>
</feature>
<evidence type="ECO:0000256" key="9">
    <source>
        <dbReference type="SAM" id="Coils"/>
    </source>
</evidence>
<dbReference type="CDD" id="cd00086">
    <property type="entry name" value="homeodomain"/>
    <property type="match status" value="1"/>
</dbReference>
<dbReference type="EMBL" id="JBDFQZ010000008">
    <property type="protein sequence ID" value="KAK9699221.1"/>
    <property type="molecule type" value="Genomic_DNA"/>
</dbReference>
<feature type="region of interest" description="Disordered" evidence="10">
    <location>
        <begin position="148"/>
        <end position="190"/>
    </location>
</feature>
<dbReference type="Proteomes" id="UP001443914">
    <property type="component" value="Unassembled WGS sequence"/>
</dbReference>
<keyword evidence="13" id="KW-1185">Reference proteome</keyword>
<feature type="compositionally biased region" description="Gly residues" evidence="10">
    <location>
        <begin position="169"/>
        <end position="190"/>
    </location>
</feature>
<keyword evidence="9" id="KW-0175">Coiled coil</keyword>
<evidence type="ECO:0000259" key="11">
    <source>
        <dbReference type="PROSITE" id="PS50071"/>
    </source>
</evidence>
<dbReference type="SMART" id="SM00574">
    <property type="entry name" value="POX"/>
    <property type="match status" value="1"/>
</dbReference>
<feature type="region of interest" description="Disordered" evidence="10">
    <location>
        <begin position="1"/>
        <end position="25"/>
    </location>
</feature>
<dbReference type="InterPro" id="IPR050224">
    <property type="entry name" value="TALE_homeobox"/>
</dbReference>
<feature type="DNA-binding region" description="Homeobox" evidence="8">
    <location>
        <begin position="316"/>
        <end position="378"/>
    </location>
</feature>
<gene>
    <name evidence="12" type="ORF">RND81_08G161000</name>
</gene>
<dbReference type="GO" id="GO:0003677">
    <property type="term" value="F:DNA binding"/>
    <property type="evidence" value="ECO:0007669"/>
    <property type="project" value="UniProtKB-UniRule"/>
</dbReference>
<protein>
    <recommendedName>
        <fullName evidence="11">Homeobox domain-containing protein</fullName>
    </recommendedName>
</protein>
<feature type="compositionally biased region" description="Low complexity" evidence="10">
    <location>
        <begin position="101"/>
        <end position="110"/>
    </location>
</feature>
<dbReference type="EMBL" id="JBDFQZ010000008">
    <property type="protein sequence ID" value="KAK9699222.1"/>
    <property type="molecule type" value="Genomic_DNA"/>
</dbReference>
<dbReference type="Pfam" id="PF05920">
    <property type="entry name" value="Homeobox_KN"/>
    <property type="match status" value="1"/>
</dbReference>
<feature type="region of interest" description="Disordered" evidence="10">
    <location>
        <begin position="90"/>
        <end position="118"/>
    </location>
</feature>
<accession>A0AAW1J8C7</accession>
<evidence type="ECO:0000256" key="5">
    <source>
        <dbReference type="ARBA" id="ARBA00023155"/>
    </source>
</evidence>
<dbReference type="PROSITE" id="PS50071">
    <property type="entry name" value="HOMEOBOX_2"/>
    <property type="match status" value="1"/>
</dbReference>
<dbReference type="InterPro" id="IPR001356">
    <property type="entry name" value="HD"/>
</dbReference>
<dbReference type="Gene3D" id="1.10.10.60">
    <property type="entry name" value="Homeodomain-like"/>
    <property type="match status" value="1"/>
</dbReference>
<keyword evidence="3" id="KW-0805">Transcription regulation</keyword>
<evidence type="ECO:0000313" key="13">
    <source>
        <dbReference type="Proteomes" id="UP001443914"/>
    </source>
</evidence>
<dbReference type="InterPro" id="IPR008422">
    <property type="entry name" value="KN_HD"/>
</dbReference>
<comment type="subcellular location">
    <subcellularLocation>
        <location evidence="1 8">Nucleus</location>
    </subcellularLocation>
</comment>
<keyword evidence="4 8" id="KW-0238">DNA-binding</keyword>
<evidence type="ECO:0000256" key="3">
    <source>
        <dbReference type="ARBA" id="ARBA00023015"/>
    </source>
</evidence>
<dbReference type="AlphaFoldDB" id="A0AAW1J8C7"/>
<evidence type="ECO:0000256" key="10">
    <source>
        <dbReference type="SAM" id="MobiDB-lite"/>
    </source>
</evidence>
<keyword evidence="7 8" id="KW-0539">Nucleus</keyword>
<dbReference type="FunFam" id="1.10.10.60:FF:000117">
    <property type="entry name" value="BEL1-like homeodomain protein 9"/>
    <property type="match status" value="1"/>
</dbReference>
<dbReference type="GO" id="GO:0006355">
    <property type="term" value="P:regulation of DNA-templated transcription"/>
    <property type="evidence" value="ECO:0007669"/>
    <property type="project" value="InterPro"/>
</dbReference>
<dbReference type="InterPro" id="IPR006563">
    <property type="entry name" value="POX_dom"/>
</dbReference>